<dbReference type="InterPro" id="IPR012338">
    <property type="entry name" value="Beta-lactam/transpept-like"/>
</dbReference>
<evidence type="ECO:0000256" key="10">
    <source>
        <dbReference type="ARBA" id="ARBA00044770"/>
    </source>
</evidence>
<proteinExistence type="inferred from homology"/>
<evidence type="ECO:0000256" key="6">
    <source>
        <dbReference type="ARBA" id="ARBA00022676"/>
    </source>
</evidence>
<evidence type="ECO:0000259" key="13">
    <source>
        <dbReference type="Pfam" id="PF00912"/>
    </source>
</evidence>
<dbReference type="SUPFAM" id="SSF53955">
    <property type="entry name" value="Lysozyme-like"/>
    <property type="match status" value="1"/>
</dbReference>
<dbReference type="NCBIfam" id="TIGR02073">
    <property type="entry name" value="PBP_1c"/>
    <property type="match status" value="1"/>
</dbReference>
<dbReference type="InterPro" id="IPR009647">
    <property type="entry name" value="PBP_C"/>
</dbReference>
<dbReference type="Proteomes" id="UP001262754">
    <property type="component" value="Unassembled WGS sequence"/>
</dbReference>
<evidence type="ECO:0000313" key="16">
    <source>
        <dbReference type="Proteomes" id="UP001262754"/>
    </source>
</evidence>
<gene>
    <name evidence="15" type="ORF">J2800_001662</name>
</gene>
<evidence type="ECO:0000256" key="3">
    <source>
        <dbReference type="ARBA" id="ARBA00007739"/>
    </source>
</evidence>
<accession>A0ABU1MXU1</accession>
<evidence type="ECO:0000256" key="4">
    <source>
        <dbReference type="ARBA" id="ARBA00022645"/>
    </source>
</evidence>
<organism evidence="15 16">
    <name type="scientific">Caulobacter rhizosphaerae</name>
    <dbReference type="NCBI Taxonomy" id="2010972"/>
    <lineage>
        <taxon>Bacteria</taxon>
        <taxon>Pseudomonadati</taxon>
        <taxon>Pseudomonadota</taxon>
        <taxon>Alphaproteobacteria</taxon>
        <taxon>Caulobacterales</taxon>
        <taxon>Caulobacteraceae</taxon>
        <taxon>Caulobacter</taxon>
    </lineage>
</organism>
<dbReference type="Pfam" id="PF00905">
    <property type="entry name" value="Transpeptidase"/>
    <property type="match status" value="1"/>
</dbReference>
<dbReference type="Gene3D" id="3.40.710.10">
    <property type="entry name" value="DD-peptidase/beta-lactamase superfamily"/>
    <property type="match status" value="1"/>
</dbReference>
<keyword evidence="6 15" id="KW-0328">Glycosyltransferase</keyword>
<evidence type="ECO:0000313" key="15">
    <source>
        <dbReference type="EMBL" id="MDR6530923.1"/>
    </source>
</evidence>
<comment type="catalytic activity">
    <reaction evidence="11">
        <text>[GlcNAc-(1-&gt;4)-Mur2Ac(oyl-L-Ala-gamma-D-Glu-L-Lys-D-Ala-D-Ala)](n)-di-trans,octa-cis-undecaprenyl diphosphate + beta-D-GlcNAc-(1-&gt;4)-Mur2Ac(oyl-L-Ala-gamma-D-Glu-L-Lys-D-Ala-D-Ala)-di-trans,octa-cis-undecaprenyl diphosphate = [GlcNAc-(1-&gt;4)-Mur2Ac(oyl-L-Ala-gamma-D-Glu-L-Lys-D-Ala-D-Ala)](n+1)-di-trans,octa-cis-undecaprenyl diphosphate + di-trans,octa-cis-undecaprenyl diphosphate + H(+)</text>
        <dbReference type="Rhea" id="RHEA:23708"/>
        <dbReference type="Rhea" id="RHEA-COMP:9602"/>
        <dbReference type="Rhea" id="RHEA-COMP:9603"/>
        <dbReference type="ChEBI" id="CHEBI:15378"/>
        <dbReference type="ChEBI" id="CHEBI:58405"/>
        <dbReference type="ChEBI" id="CHEBI:60033"/>
        <dbReference type="ChEBI" id="CHEBI:78435"/>
        <dbReference type="EC" id="2.4.99.28"/>
    </reaction>
</comment>
<sequence>MTTIPRLTRVLVAFVAVQVLLFALSAAFPPDMARAQRSSPVVLDHRGAWLRALPVEDGRWRVRADLQRTDPTFQKRLIAVEDARFYGHLGVDPLALVRAVGSAAVHGRATSGASTLTMQTARLLEPRPRNLGSKLVEMVRAAQLEARLTKQQILALYLTLAPYGGNLEGVRAASLAYFGHEPTSLTDGEQALLIALPQSPEARRPDRRPEAARAARRAVLDKMVRARVLTEAAASEADAEPIPRRAPFPTLAWHAAGELALAAPPGQPSVVSTIDADLQTRLEPMAAAVAAAQGPDVTAAILVVQIKGRAVRALVGSAGRERPGGWIDLTRAIRSPGSALKPFIYAFAFDDGALAPDTQIDDAATRFADYQPENFDHVFHDKVTAREALAYSLNVPAVATLEKIGPDAFAARLESSGVRLVRPKTAIKASGLALALGGAGITPRDMAVLYAALGDGGVAKPLAFTEAEAKSREHMGGTRIVRPEAAAQVLDILREAPAPRGRAPSALTRGGPAMAFKTGTSYGFRDAVAAGVVGGYAIIVWTGRADGGARGGLTGRDAALPLLFDVADVIDAPTLAPRAIAPKAAPGALQRLQQVSEGPRLIFPPDGATVQVDSVGPGARGLVMAAGGEDLTWYVAGAPLSADPVSGKVIWRPAAPGFYRLKVVDTQGRAASARVRIKAPTG</sequence>
<keyword evidence="8" id="KW-0378">Hydrolase</keyword>
<dbReference type="EC" id="2.4.99.28" evidence="10"/>
<dbReference type="PANTHER" id="PTHR32282">
    <property type="entry name" value="BINDING PROTEIN TRANSPEPTIDASE, PUTATIVE-RELATED"/>
    <property type="match status" value="1"/>
</dbReference>
<evidence type="ECO:0000256" key="8">
    <source>
        <dbReference type="ARBA" id="ARBA00022801"/>
    </source>
</evidence>
<dbReference type="PANTHER" id="PTHR32282:SF15">
    <property type="entry name" value="PENICILLIN-BINDING PROTEIN 1C"/>
    <property type="match status" value="1"/>
</dbReference>
<keyword evidence="4" id="KW-0121">Carboxypeptidase</keyword>
<comment type="pathway">
    <text evidence="1">Cell wall biogenesis; peptidoglycan biosynthesis.</text>
</comment>
<keyword evidence="5" id="KW-0645">Protease</keyword>
<comment type="caution">
    <text evidence="15">The sequence shown here is derived from an EMBL/GenBank/DDBJ whole genome shotgun (WGS) entry which is preliminary data.</text>
</comment>
<reference evidence="15 16" key="1">
    <citation type="submission" date="2023-07" db="EMBL/GenBank/DDBJ databases">
        <title>Sorghum-associated microbial communities from plants grown in Nebraska, USA.</title>
        <authorList>
            <person name="Schachtman D."/>
        </authorList>
    </citation>
    <scope>NUCLEOTIDE SEQUENCE [LARGE SCALE GENOMIC DNA]</scope>
    <source>
        <strain evidence="15 16">DS2154</strain>
    </source>
</reference>
<dbReference type="InterPro" id="IPR050396">
    <property type="entry name" value="Glycosyltr_51/Transpeptidase"/>
</dbReference>
<keyword evidence="7 15" id="KW-0808">Transferase</keyword>
<dbReference type="Pfam" id="PF00912">
    <property type="entry name" value="Transgly"/>
    <property type="match status" value="1"/>
</dbReference>
<dbReference type="EMBL" id="JAVDRL010000004">
    <property type="protein sequence ID" value="MDR6530923.1"/>
    <property type="molecule type" value="Genomic_DNA"/>
</dbReference>
<dbReference type="InterPro" id="IPR023346">
    <property type="entry name" value="Lysozyme-like_dom_sf"/>
</dbReference>
<dbReference type="InterPro" id="IPR036950">
    <property type="entry name" value="PBP_transglycosylase"/>
</dbReference>
<comment type="similarity">
    <text evidence="2">In the C-terminal section; belongs to the transpeptidase family.</text>
</comment>
<evidence type="ECO:0000259" key="14">
    <source>
        <dbReference type="Pfam" id="PF06832"/>
    </source>
</evidence>
<dbReference type="RefSeq" id="WP_310030695.1">
    <property type="nucleotide sequence ID" value="NZ_JAVDRL010000004.1"/>
</dbReference>
<evidence type="ECO:0000256" key="1">
    <source>
        <dbReference type="ARBA" id="ARBA00004752"/>
    </source>
</evidence>
<evidence type="ECO:0000256" key="5">
    <source>
        <dbReference type="ARBA" id="ARBA00022670"/>
    </source>
</evidence>
<dbReference type="Gene3D" id="1.10.3810.10">
    <property type="entry name" value="Biosynthetic peptidoglycan transglycosylase-like"/>
    <property type="match status" value="1"/>
</dbReference>
<evidence type="ECO:0000256" key="11">
    <source>
        <dbReference type="ARBA" id="ARBA00049902"/>
    </source>
</evidence>
<name>A0ABU1MXU1_9CAUL</name>
<feature type="domain" description="Glycosyl transferase family 51" evidence="13">
    <location>
        <begin position="58"/>
        <end position="223"/>
    </location>
</feature>
<dbReference type="InterPro" id="IPR001460">
    <property type="entry name" value="PCN-bd_Tpept"/>
</dbReference>
<feature type="domain" description="Penicillin-binding protein transpeptidase" evidence="12">
    <location>
        <begin position="301"/>
        <end position="529"/>
    </location>
</feature>
<evidence type="ECO:0000259" key="12">
    <source>
        <dbReference type="Pfam" id="PF00905"/>
    </source>
</evidence>
<protein>
    <recommendedName>
        <fullName evidence="10">peptidoglycan glycosyltransferase</fullName>
        <ecNumber evidence="10">2.4.99.28</ecNumber>
    </recommendedName>
</protein>
<dbReference type="InterPro" id="IPR001264">
    <property type="entry name" value="Glyco_trans_51"/>
</dbReference>
<keyword evidence="9" id="KW-0511">Multifunctional enzyme</keyword>
<dbReference type="SUPFAM" id="SSF56601">
    <property type="entry name" value="beta-lactamase/transpeptidase-like"/>
    <property type="match status" value="1"/>
</dbReference>
<feature type="domain" description="Penicillin-binding C-terminal" evidence="14">
    <location>
        <begin position="592"/>
        <end position="676"/>
    </location>
</feature>
<evidence type="ECO:0000256" key="9">
    <source>
        <dbReference type="ARBA" id="ARBA00023268"/>
    </source>
</evidence>
<dbReference type="InterPro" id="IPR011815">
    <property type="entry name" value="PBP_1c"/>
</dbReference>
<comment type="similarity">
    <text evidence="3">In the N-terminal section; belongs to the glycosyltransferase 51 family.</text>
</comment>
<evidence type="ECO:0000256" key="7">
    <source>
        <dbReference type="ARBA" id="ARBA00022679"/>
    </source>
</evidence>
<dbReference type="Pfam" id="PF06832">
    <property type="entry name" value="BiPBP_C"/>
    <property type="match status" value="1"/>
</dbReference>
<keyword evidence="16" id="KW-1185">Reference proteome</keyword>
<evidence type="ECO:0000256" key="2">
    <source>
        <dbReference type="ARBA" id="ARBA00007090"/>
    </source>
</evidence>
<dbReference type="GO" id="GO:0016757">
    <property type="term" value="F:glycosyltransferase activity"/>
    <property type="evidence" value="ECO:0007669"/>
    <property type="project" value="UniProtKB-KW"/>
</dbReference>